<reference evidence="1 2" key="2">
    <citation type="submission" date="2020-06" db="EMBL/GenBank/DDBJ databases">
        <title>Halomonas songnenensis sp. nov., a moderately halophilic bacterium isolated from saline and alkaline soils.</title>
        <authorList>
            <person name="Jiang J."/>
            <person name="Pan Y."/>
        </authorList>
    </citation>
    <scope>NUCLEOTIDE SEQUENCE [LARGE SCALE GENOMIC DNA]</scope>
    <source>
        <strain evidence="1 2">TBZ9</strain>
    </source>
</reference>
<sequence>MTQDATTTQTSLRQPGISRLAYQYVGSPIAQLATLSVCVPINSAHANNDDPAPYSVVNYPALLIWAKLARARILDMWQVYAYAHLKSMGWKKCGASDNTVKSATVFIQYQDAQSNHCYAFKMKHEFYK</sequence>
<evidence type="ECO:0000313" key="2">
    <source>
        <dbReference type="Proteomes" id="UP000588806"/>
    </source>
</evidence>
<organism evidence="1 2">
    <name type="scientific">Vreelandella azerica</name>
    <dbReference type="NCBI Taxonomy" id="2732867"/>
    <lineage>
        <taxon>Bacteria</taxon>
        <taxon>Pseudomonadati</taxon>
        <taxon>Pseudomonadota</taxon>
        <taxon>Gammaproteobacteria</taxon>
        <taxon>Oceanospirillales</taxon>
        <taxon>Halomonadaceae</taxon>
        <taxon>Vreelandella</taxon>
    </lineage>
</organism>
<proteinExistence type="predicted"/>
<keyword evidence="2" id="KW-1185">Reference proteome</keyword>
<dbReference type="RefSeq" id="WP_171702237.1">
    <property type="nucleotide sequence ID" value="NZ_JABFHI010000003.1"/>
</dbReference>
<protein>
    <submittedName>
        <fullName evidence="1">Uncharacterized protein</fullName>
    </submittedName>
</protein>
<name>A0A7Y3TXV2_9GAMM</name>
<reference evidence="1 2" key="1">
    <citation type="submission" date="2020-05" db="EMBL/GenBank/DDBJ databases">
        <authorList>
            <person name="Ruan W."/>
            <person name="Jeon C.O."/>
            <person name="Chun B.H."/>
        </authorList>
    </citation>
    <scope>NUCLEOTIDE SEQUENCE [LARGE SCALE GENOMIC DNA]</scope>
    <source>
        <strain evidence="1 2">TBZ9</strain>
    </source>
</reference>
<accession>A0A7Y3TXV2</accession>
<dbReference type="Proteomes" id="UP000588806">
    <property type="component" value="Unassembled WGS sequence"/>
</dbReference>
<evidence type="ECO:0000313" key="1">
    <source>
        <dbReference type="EMBL" id="NOG31765.1"/>
    </source>
</evidence>
<comment type="caution">
    <text evidence="1">The sequence shown here is derived from an EMBL/GenBank/DDBJ whole genome shotgun (WGS) entry which is preliminary data.</text>
</comment>
<gene>
    <name evidence="1" type="ORF">HLB35_08265</name>
</gene>
<dbReference type="EMBL" id="JABFHI010000003">
    <property type="protein sequence ID" value="NOG31765.1"/>
    <property type="molecule type" value="Genomic_DNA"/>
</dbReference>
<dbReference type="AlphaFoldDB" id="A0A7Y3TXV2"/>